<dbReference type="Gene3D" id="1.10.150.130">
    <property type="match status" value="1"/>
</dbReference>
<comment type="function">
    <text evidence="1">Site-specific tyrosine recombinase, which acts by catalyzing the cutting and rejoining of the recombining DNA molecules.</text>
</comment>
<evidence type="ECO:0000256" key="3">
    <source>
        <dbReference type="ARBA" id="ARBA00022908"/>
    </source>
</evidence>
<dbReference type="EMBL" id="QGGY01000001">
    <property type="protein sequence ID" value="PWJ78648.1"/>
    <property type="molecule type" value="Genomic_DNA"/>
</dbReference>
<organism evidence="7 8">
    <name type="scientific">Murimonas intestini</name>
    <dbReference type="NCBI Taxonomy" id="1337051"/>
    <lineage>
        <taxon>Bacteria</taxon>
        <taxon>Bacillati</taxon>
        <taxon>Bacillota</taxon>
        <taxon>Clostridia</taxon>
        <taxon>Lachnospirales</taxon>
        <taxon>Lachnospiraceae</taxon>
        <taxon>Murimonas</taxon>
    </lineage>
</organism>
<dbReference type="InterPro" id="IPR050090">
    <property type="entry name" value="Tyrosine_recombinase_XerCD"/>
</dbReference>
<gene>
    <name evidence="7" type="ORF">C7383_10116</name>
</gene>
<dbReference type="Proteomes" id="UP000245412">
    <property type="component" value="Unassembled WGS sequence"/>
</dbReference>
<dbReference type="AlphaFoldDB" id="A0AB73T9E4"/>
<evidence type="ECO:0000256" key="2">
    <source>
        <dbReference type="ARBA" id="ARBA00008857"/>
    </source>
</evidence>
<dbReference type="InterPro" id="IPR002104">
    <property type="entry name" value="Integrase_catalytic"/>
</dbReference>
<dbReference type="CDD" id="cd01189">
    <property type="entry name" value="INT_ICEBs1_C_like"/>
    <property type="match status" value="1"/>
</dbReference>
<evidence type="ECO:0000256" key="1">
    <source>
        <dbReference type="ARBA" id="ARBA00003283"/>
    </source>
</evidence>
<keyword evidence="5" id="KW-0233">DNA recombination</keyword>
<dbReference type="Pfam" id="PF14659">
    <property type="entry name" value="Phage_int_SAM_3"/>
    <property type="match status" value="1"/>
</dbReference>
<dbReference type="PROSITE" id="PS51898">
    <property type="entry name" value="TYR_RECOMBINASE"/>
    <property type="match status" value="1"/>
</dbReference>
<dbReference type="GO" id="GO:0015074">
    <property type="term" value="P:DNA integration"/>
    <property type="evidence" value="ECO:0007669"/>
    <property type="project" value="UniProtKB-KW"/>
</dbReference>
<evidence type="ECO:0000313" key="7">
    <source>
        <dbReference type="EMBL" id="PWJ78648.1"/>
    </source>
</evidence>
<dbReference type="SUPFAM" id="SSF56349">
    <property type="entry name" value="DNA breaking-rejoining enzymes"/>
    <property type="match status" value="1"/>
</dbReference>
<keyword evidence="3" id="KW-0229">DNA integration</keyword>
<dbReference type="Pfam" id="PF00589">
    <property type="entry name" value="Phage_integrase"/>
    <property type="match status" value="1"/>
</dbReference>
<comment type="similarity">
    <text evidence="2">Belongs to the 'phage' integrase family.</text>
</comment>
<name>A0AB73T9E4_9FIRM</name>
<dbReference type="InterPro" id="IPR004107">
    <property type="entry name" value="Integrase_SAM-like_N"/>
</dbReference>
<dbReference type="PANTHER" id="PTHR30349">
    <property type="entry name" value="PHAGE INTEGRASE-RELATED"/>
    <property type="match status" value="1"/>
</dbReference>
<evidence type="ECO:0000256" key="4">
    <source>
        <dbReference type="ARBA" id="ARBA00023125"/>
    </source>
</evidence>
<dbReference type="InterPro" id="IPR013762">
    <property type="entry name" value="Integrase-like_cat_sf"/>
</dbReference>
<evidence type="ECO:0000313" key="8">
    <source>
        <dbReference type="Proteomes" id="UP000245412"/>
    </source>
</evidence>
<dbReference type="InterPro" id="IPR011010">
    <property type="entry name" value="DNA_brk_join_enz"/>
</dbReference>
<feature type="domain" description="Tyr recombinase" evidence="6">
    <location>
        <begin position="114"/>
        <end position="308"/>
    </location>
</feature>
<reference evidence="7 8" key="1">
    <citation type="submission" date="2018-05" db="EMBL/GenBank/DDBJ databases">
        <authorList>
            <person name="Goeker M."/>
            <person name="Huntemann M."/>
            <person name="Clum A."/>
            <person name="Pillay M."/>
            <person name="Palaniappan K."/>
            <person name="Varghese N."/>
            <person name="Mikhailova N."/>
            <person name="Stamatis D."/>
            <person name="Reddy T."/>
            <person name="Daum C."/>
            <person name="Shapiro N."/>
            <person name="Ivanova N."/>
            <person name="Kyrpides N."/>
            <person name="Woyke T."/>
        </authorList>
    </citation>
    <scope>NUCLEOTIDE SEQUENCE [LARGE SCALE GENOMIC DNA]</scope>
    <source>
        <strain evidence="7 8">DSM 26524</strain>
    </source>
</reference>
<comment type="caution">
    <text evidence="7">The sequence shown here is derived from an EMBL/GenBank/DDBJ whole genome shotgun (WGS) entry which is preliminary data.</text>
</comment>
<accession>A0AB73T9E4</accession>
<evidence type="ECO:0000256" key="5">
    <source>
        <dbReference type="ARBA" id="ARBA00023172"/>
    </source>
</evidence>
<keyword evidence="8" id="KW-1185">Reference proteome</keyword>
<sequence>MKRVIFSEWALEWVESKRMYIKESTYANYKLAIMNHLIPEFGNLYIDEITRKIIQETISDWSVNGRVDGDGGLSCKTIKDLIIILKMCLRDAGINSSQSFDGHCFMYPHEDNKREVQVLSNEAQDKMIHLILKEMNCERLGYIMSICTGIRLGELCALQWGDIDMGKKLIKVQKTLQRLYIKTNEQCGTTKIIITSPKSRKSIRTIPISVDLYNIMIGYQGDEKDYVLTGTSKYIEPRLYRKHYDKFLKDNHLEYIRFHGLRHTFATRCIEEGADYKIVSELLGHASINLTMNLYVHPQLEQKRQCVDLIRLLE</sequence>
<dbReference type="InterPro" id="IPR010998">
    <property type="entry name" value="Integrase_recombinase_N"/>
</dbReference>
<dbReference type="GO" id="GO:0003677">
    <property type="term" value="F:DNA binding"/>
    <property type="evidence" value="ECO:0007669"/>
    <property type="project" value="UniProtKB-KW"/>
</dbReference>
<proteinExistence type="inferred from homology"/>
<evidence type="ECO:0000259" key="6">
    <source>
        <dbReference type="PROSITE" id="PS51898"/>
    </source>
</evidence>
<dbReference type="GO" id="GO:0006310">
    <property type="term" value="P:DNA recombination"/>
    <property type="evidence" value="ECO:0007669"/>
    <property type="project" value="UniProtKB-KW"/>
</dbReference>
<dbReference type="RefSeq" id="WP_109624103.1">
    <property type="nucleotide sequence ID" value="NZ_CABJAT010000001.1"/>
</dbReference>
<keyword evidence="4" id="KW-0238">DNA-binding</keyword>
<dbReference type="Gene3D" id="1.10.443.10">
    <property type="entry name" value="Intergrase catalytic core"/>
    <property type="match status" value="1"/>
</dbReference>
<dbReference type="PANTHER" id="PTHR30349:SF64">
    <property type="entry name" value="PROPHAGE INTEGRASE INTD-RELATED"/>
    <property type="match status" value="1"/>
</dbReference>
<protein>
    <submittedName>
        <fullName evidence="7">Integrase-like protein</fullName>
    </submittedName>
</protein>